<dbReference type="InterPro" id="IPR027785">
    <property type="entry name" value="UvrD-like_helicase_C"/>
</dbReference>
<dbReference type="CDD" id="cd17933">
    <property type="entry name" value="DEXSc_RecD-like"/>
    <property type="match status" value="1"/>
</dbReference>
<keyword evidence="2" id="KW-0067">ATP-binding</keyword>
<evidence type="ECO:0000259" key="3">
    <source>
        <dbReference type="SMART" id="SM00382"/>
    </source>
</evidence>
<keyword evidence="4" id="KW-0347">Helicase</keyword>
<evidence type="ECO:0000256" key="1">
    <source>
        <dbReference type="ARBA" id="ARBA00022741"/>
    </source>
</evidence>
<dbReference type="InterPro" id="IPR027417">
    <property type="entry name" value="P-loop_NTPase"/>
</dbReference>
<comment type="caution">
    <text evidence="4">The sequence shown here is derived from an EMBL/GenBank/DDBJ whole genome shotgun (WGS) entry which is preliminary data.</text>
</comment>
<dbReference type="InterPro" id="IPR050534">
    <property type="entry name" value="Coronavir_polyprotein_1ab"/>
</dbReference>
<dbReference type="CDD" id="cd18809">
    <property type="entry name" value="SF1_C_RecD"/>
    <property type="match status" value="1"/>
</dbReference>
<evidence type="ECO:0000313" key="4">
    <source>
        <dbReference type="EMBL" id="EQD43285.1"/>
    </source>
</evidence>
<dbReference type="Gene3D" id="2.30.30.940">
    <property type="match status" value="1"/>
</dbReference>
<dbReference type="InterPro" id="IPR041451">
    <property type="entry name" value="RecD2_SH13"/>
</dbReference>
<dbReference type="SUPFAM" id="SSF52540">
    <property type="entry name" value="P-loop containing nucleoside triphosphate hydrolases"/>
    <property type="match status" value="2"/>
</dbReference>
<protein>
    <submittedName>
        <fullName evidence="4">Helicase, RecD/TraA family</fullName>
    </submittedName>
</protein>
<reference evidence="4" key="1">
    <citation type="submission" date="2013-08" db="EMBL/GenBank/DDBJ databases">
        <authorList>
            <person name="Mendez C."/>
            <person name="Richter M."/>
            <person name="Ferrer M."/>
            <person name="Sanchez J."/>
        </authorList>
    </citation>
    <scope>NUCLEOTIDE SEQUENCE</scope>
</reference>
<dbReference type="Pfam" id="PF18335">
    <property type="entry name" value="SH3_13"/>
    <property type="match status" value="1"/>
</dbReference>
<dbReference type="Pfam" id="PF13245">
    <property type="entry name" value="AAA_19"/>
    <property type="match status" value="1"/>
</dbReference>
<dbReference type="SMART" id="SM00382">
    <property type="entry name" value="AAA"/>
    <property type="match status" value="1"/>
</dbReference>
<reference evidence="4" key="2">
    <citation type="journal article" date="2014" name="ISME J.">
        <title>Microbial stratification in low pH oxic and suboxic macroscopic growths along an acid mine drainage.</title>
        <authorList>
            <person name="Mendez-Garcia C."/>
            <person name="Mesa V."/>
            <person name="Sprenger R.R."/>
            <person name="Richter M."/>
            <person name="Diez M.S."/>
            <person name="Solano J."/>
            <person name="Bargiela R."/>
            <person name="Golyshina O.V."/>
            <person name="Manteca A."/>
            <person name="Ramos J.L."/>
            <person name="Gallego J.R."/>
            <person name="Llorente I."/>
            <person name="Martins Dos Santos V.A."/>
            <person name="Jensen O.N."/>
            <person name="Pelaez A.I."/>
            <person name="Sanchez J."/>
            <person name="Ferrer M."/>
        </authorList>
    </citation>
    <scope>NUCLEOTIDE SEQUENCE</scope>
</reference>
<dbReference type="AlphaFoldDB" id="T1AMJ7"/>
<keyword evidence="1" id="KW-0547">Nucleotide-binding</keyword>
<feature type="domain" description="AAA+ ATPase" evidence="3">
    <location>
        <begin position="60"/>
        <end position="216"/>
    </location>
</feature>
<dbReference type="GO" id="GO:0017116">
    <property type="term" value="F:single-stranded DNA helicase activity"/>
    <property type="evidence" value="ECO:0007669"/>
    <property type="project" value="TreeGrafter"/>
</dbReference>
<dbReference type="PANTHER" id="PTHR43788:SF6">
    <property type="entry name" value="DNA HELICASE B"/>
    <property type="match status" value="1"/>
</dbReference>
<dbReference type="GO" id="GO:0009338">
    <property type="term" value="C:exodeoxyribonuclease V complex"/>
    <property type="evidence" value="ECO:0007669"/>
    <property type="project" value="TreeGrafter"/>
</dbReference>
<evidence type="ECO:0000256" key="2">
    <source>
        <dbReference type="ARBA" id="ARBA00022840"/>
    </source>
</evidence>
<dbReference type="EMBL" id="AUZY01009157">
    <property type="protein sequence ID" value="EQD43285.1"/>
    <property type="molecule type" value="Genomic_DNA"/>
</dbReference>
<feature type="non-terminal residue" evidence="4">
    <location>
        <position position="418"/>
    </location>
</feature>
<name>T1AMJ7_9ZZZZ</name>
<keyword evidence="4" id="KW-0378">Hydrolase</keyword>
<dbReference type="GO" id="GO:0005524">
    <property type="term" value="F:ATP binding"/>
    <property type="evidence" value="ECO:0007669"/>
    <property type="project" value="UniProtKB-KW"/>
</dbReference>
<organism evidence="4">
    <name type="scientific">mine drainage metagenome</name>
    <dbReference type="NCBI Taxonomy" id="410659"/>
    <lineage>
        <taxon>unclassified sequences</taxon>
        <taxon>metagenomes</taxon>
        <taxon>ecological metagenomes</taxon>
    </lineage>
</organism>
<sequence length="418" mass="45556">MFARWLYEVERQVAAALVERRTEQTHVQVEAVEAAVQRAEGELGITLDARQRDAVAMALKSNVMVVTGGPGTGKTTLTKAIVRAFGRVMLRTADGGGRRARVLVCAPTGKAAKRASEAIGCEAVTIHRALEWGPGGPKRDADNPVEADVLIVDEVSMVDAPLMLALLTAIGDGARLILVGDRDQLPSVGPGRVLSDLIKSEAIPVVKLEVVFRQAQSSQIIVNAHRVNHGSMPHMGMDGLAAGGDFGFLVEKETEKAREQLLALVAGMRDRGFDPVKECQVLVPMRKGTLGTDQLNIELQRLLNSGRRLSIPFQNGVLSKGDKVIQVKNNYQKEVFNGEIGFVQEVDPRDGSCYVVYDDERLIGYTLEDIKEIRLAYALTIHKSQGSEFPVVVMGIAGEHFVMLKRNLIYTGITRARK</sequence>
<dbReference type="Pfam" id="PF13538">
    <property type="entry name" value="UvrD_C_2"/>
    <property type="match status" value="1"/>
</dbReference>
<gene>
    <name evidence="4" type="ORF">B1B_13890</name>
</gene>
<dbReference type="InterPro" id="IPR003593">
    <property type="entry name" value="AAA+_ATPase"/>
</dbReference>
<dbReference type="Gene3D" id="3.40.50.300">
    <property type="entry name" value="P-loop containing nucleotide triphosphate hydrolases"/>
    <property type="match status" value="2"/>
</dbReference>
<dbReference type="GO" id="GO:0006310">
    <property type="term" value="P:DNA recombination"/>
    <property type="evidence" value="ECO:0007669"/>
    <property type="project" value="TreeGrafter"/>
</dbReference>
<proteinExistence type="predicted"/>
<accession>T1AMJ7</accession>
<dbReference type="PANTHER" id="PTHR43788">
    <property type="entry name" value="DNA2/NAM7 HELICASE FAMILY MEMBER"/>
    <property type="match status" value="1"/>
</dbReference>